<dbReference type="Gene3D" id="2.160.10.10">
    <property type="entry name" value="Hexapeptide repeat proteins"/>
    <property type="match status" value="1"/>
</dbReference>
<dbReference type="Proteomes" id="UP000016666">
    <property type="component" value="Chromosome 8"/>
</dbReference>
<evidence type="ECO:0000259" key="3">
    <source>
        <dbReference type="Pfam" id="PF07959"/>
    </source>
</evidence>
<name>A0A493SXZ5_ANAPP</name>
<keyword evidence="2" id="KW-0547">Nucleotide-binding</keyword>
<accession>A0A493SXZ5</accession>
<reference evidence="4" key="2">
    <citation type="submission" date="2025-08" db="UniProtKB">
        <authorList>
            <consortium name="Ensembl"/>
        </authorList>
    </citation>
    <scope>IDENTIFICATION</scope>
</reference>
<dbReference type="GO" id="GO:0042354">
    <property type="term" value="P:L-fucose metabolic process"/>
    <property type="evidence" value="ECO:0007669"/>
    <property type="project" value="Ensembl"/>
</dbReference>
<dbReference type="OMA" id="DMIAYRE"/>
<dbReference type="GO" id="GO:0047341">
    <property type="term" value="F:fucose-1-phosphate guanylyltransferase activity"/>
    <property type="evidence" value="ECO:0007669"/>
    <property type="project" value="Ensembl"/>
</dbReference>
<dbReference type="PANTHER" id="PTHR15045">
    <property type="entry name" value="FUCOSE-1-PHOSPHATE GUANYLYLTRANSFERASE"/>
    <property type="match status" value="1"/>
</dbReference>
<dbReference type="InterPro" id="IPR012887">
    <property type="entry name" value="GDP_fucose_pyrophosphorylase"/>
</dbReference>
<reference evidence="4 5" key="1">
    <citation type="submission" date="2017-10" db="EMBL/GenBank/DDBJ databases">
        <title>A new Pekin duck reference genome.</title>
        <authorList>
            <person name="Hou Z.-C."/>
            <person name="Zhou Z.-K."/>
            <person name="Zhu F."/>
            <person name="Hou S.-S."/>
        </authorList>
    </citation>
    <scope>NUCLEOTIDE SEQUENCE [LARGE SCALE GENOMIC DNA]</scope>
</reference>
<evidence type="ECO:0000313" key="5">
    <source>
        <dbReference type="Proteomes" id="UP000016666"/>
    </source>
</evidence>
<keyword evidence="1" id="KW-0808">Transferase</keyword>
<dbReference type="SUPFAM" id="SSF51161">
    <property type="entry name" value="Trimeric LpxA-like enzymes"/>
    <property type="match status" value="1"/>
</dbReference>
<organism evidence="4 5">
    <name type="scientific">Anas platyrhynchos platyrhynchos</name>
    <name type="common">Northern mallard</name>
    <dbReference type="NCBI Taxonomy" id="8840"/>
    <lineage>
        <taxon>Eukaryota</taxon>
        <taxon>Metazoa</taxon>
        <taxon>Chordata</taxon>
        <taxon>Craniata</taxon>
        <taxon>Vertebrata</taxon>
        <taxon>Euteleostomi</taxon>
        <taxon>Archelosauria</taxon>
        <taxon>Archosauria</taxon>
        <taxon>Dinosauria</taxon>
        <taxon>Saurischia</taxon>
        <taxon>Theropoda</taxon>
        <taxon>Coelurosauria</taxon>
        <taxon>Aves</taxon>
        <taxon>Neognathae</taxon>
        <taxon>Galloanserae</taxon>
        <taxon>Anseriformes</taxon>
        <taxon>Anatidae</taxon>
        <taxon>Anatinae</taxon>
        <taxon>Anas</taxon>
    </lineage>
</organism>
<dbReference type="PANTHER" id="PTHR15045:SF1">
    <property type="entry name" value="FUCOSE-1-PHOSPHATE GUANYLYLTRANSFERASE"/>
    <property type="match status" value="1"/>
</dbReference>
<dbReference type="GeneTree" id="ENSGT00780000122095"/>
<sequence>MAYRNDETLQMVRLFREGIGGKSTSFHKACLFEVPFTLSAEFLSERPLSLYDSINCGAVERLCCQNWLRKFQMDICASIYSSLKKIISAVTRTFKKQMTAYFLQQNESTFKKQYLITLPQHQIPGCFTCQLRFLLVFFSAGNKIFLPLGNGGSTLHVLQCLENLYGDKWTSFIVLLIHSGGYSQRLPNASALGKIFTALPLGDPVYQMLELKLAMYIDFPSHMKPGILITCSDDIELYSTGVAETITFDKPGFTALAHPSDLTIGTTHGVFVLDPSSFSGKGGLEYTSCHRFLHKPDIETMRQCGAVRVRGNCSQPCSSGDHSDSEKDSECVYTDSIFYMDHSIAKQLLVFYKQMDTLCCEIDAYGDFLQALGPGATQDYTKNTSNITKEESQLVEVRQKLYSILKGTPLNVIVLNNSKFYHIGTTQEYLFHFTSDSKLKFELDLLSKAFSIFSDKADTLDRSASIIQSILEPGCLIGPGSVIEYSRIGPEVLVGKNCIISGSYINLRVDIPSNCFLCSLSVKIDDQVKYASMVFSVEDDLKKGVKLLSDIYSLQFFGVSLLECLDLWGVQVSSQLFSSDNTQFGLWTARIFPVCSSLSESVRMSLNMLHSVQHKSAFKLHGFKLLSVEEMLSCKDVEDMLKFRDQIYDEICLQRQKEKSDL</sequence>
<dbReference type="STRING" id="8840.ENSAPLP00000018494"/>
<protein>
    <submittedName>
        <fullName evidence="4">Fucose-1-phosphate guanylyltransferase</fullName>
    </submittedName>
</protein>
<proteinExistence type="predicted"/>
<dbReference type="Pfam" id="PF07959">
    <property type="entry name" value="Fucose_pyrophosphorylase"/>
    <property type="match status" value="1"/>
</dbReference>
<dbReference type="Ensembl" id="ENSAPLT00000026441.1">
    <property type="protein sequence ID" value="ENSAPLP00000018494.1"/>
    <property type="gene ID" value="ENSAPLG00000021822.1"/>
</dbReference>
<evidence type="ECO:0000256" key="2">
    <source>
        <dbReference type="ARBA" id="ARBA00022741"/>
    </source>
</evidence>
<dbReference type="GO" id="GO:0000166">
    <property type="term" value="F:nucleotide binding"/>
    <property type="evidence" value="ECO:0007669"/>
    <property type="project" value="UniProtKB-KW"/>
</dbReference>
<reference evidence="4" key="3">
    <citation type="submission" date="2025-09" db="UniProtKB">
        <authorList>
            <consortium name="Ensembl"/>
        </authorList>
    </citation>
    <scope>IDENTIFICATION</scope>
</reference>
<keyword evidence="5" id="KW-1185">Reference proteome</keyword>
<dbReference type="InterPro" id="IPR011004">
    <property type="entry name" value="Trimer_LpxA-like_sf"/>
</dbReference>
<dbReference type="AlphaFoldDB" id="A0A493SXZ5"/>
<dbReference type="GO" id="GO:0042352">
    <property type="term" value="P:GDP-L-fucose salvage"/>
    <property type="evidence" value="ECO:0007669"/>
    <property type="project" value="Ensembl"/>
</dbReference>
<evidence type="ECO:0000256" key="1">
    <source>
        <dbReference type="ARBA" id="ARBA00022679"/>
    </source>
</evidence>
<gene>
    <name evidence="4" type="primary">FPGT</name>
</gene>
<evidence type="ECO:0000313" key="4">
    <source>
        <dbReference type="Ensembl" id="ENSAPLP00000018494.1"/>
    </source>
</evidence>
<feature type="domain" description="GDP-fucose pyrophosphorylase" evidence="3">
    <location>
        <begin position="166"/>
        <end position="596"/>
    </location>
</feature>